<comment type="caution">
    <text evidence="1">The sequence shown here is derived from an EMBL/GenBank/DDBJ whole genome shotgun (WGS) entry which is preliminary data.</text>
</comment>
<dbReference type="EMBL" id="AYTS01000049">
    <property type="protein sequence ID" value="OOP57033.1"/>
    <property type="molecule type" value="Genomic_DNA"/>
</dbReference>
<proteinExistence type="predicted"/>
<reference evidence="1 2" key="1">
    <citation type="journal article" date="2017" name="Water Res.">
        <title>Discovery and metagenomic analysis of an anammox bacterial enrichment related to Candidatus "Brocadia caroliniensis" in a full-scale glycerol-fed nitritation-denitritation separate centrate treatment process.</title>
        <authorList>
            <person name="Park H."/>
            <person name="Brotto A.C."/>
            <person name="van Loosdrecht M.C."/>
            <person name="Chandran K."/>
        </authorList>
    </citation>
    <scope>NUCLEOTIDE SEQUENCE [LARGE SCALE GENOMIC DNA]</scope>
    <source>
        <strain evidence="1">26THWARD</strain>
    </source>
</reference>
<evidence type="ECO:0000313" key="2">
    <source>
        <dbReference type="Proteomes" id="UP000189681"/>
    </source>
</evidence>
<dbReference type="Proteomes" id="UP000189681">
    <property type="component" value="Unassembled WGS sequence"/>
</dbReference>
<name>A0A1V4AV83_9BACT</name>
<evidence type="ECO:0000313" key="1">
    <source>
        <dbReference type="EMBL" id="OOP57033.1"/>
    </source>
</evidence>
<protein>
    <submittedName>
        <fullName evidence="1">Uncharacterized protein</fullName>
    </submittedName>
</protein>
<dbReference type="STRING" id="1004156.AYP45_05775"/>
<accession>A0A1V4AV83</accession>
<gene>
    <name evidence="1" type="ORF">AYP45_05775</name>
</gene>
<dbReference type="AlphaFoldDB" id="A0A1V4AV83"/>
<organism evidence="1 2">
    <name type="scientific">Candidatus Brocadia carolinensis</name>
    <dbReference type="NCBI Taxonomy" id="1004156"/>
    <lineage>
        <taxon>Bacteria</taxon>
        <taxon>Pseudomonadati</taxon>
        <taxon>Planctomycetota</taxon>
        <taxon>Candidatus Brocadiia</taxon>
        <taxon>Candidatus Brocadiales</taxon>
        <taxon>Candidatus Brocadiaceae</taxon>
        <taxon>Candidatus Brocadia</taxon>
    </lineage>
</organism>
<sequence length="59" mass="6454">MSAVTYAASNNIAMRGEWIFRLSSVFVNNIQGITKDKPDLCQLPHPVNGRGLLGVIEIP</sequence>